<dbReference type="eggNOG" id="ENOG502Z7QJ">
    <property type="taxonomic scope" value="Bacteria"/>
</dbReference>
<evidence type="ECO:0000259" key="2">
    <source>
        <dbReference type="Pfam" id="PF17116"/>
    </source>
</evidence>
<keyword evidence="1" id="KW-0732">Signal</keyword>
<evidence type="ECO:0000256" key="1">
    <source>
        <dbReference type="SAM" id="SignalP"/>
    </source>
</evidence>
<name>A0A1T4RUS0_9BACT</name>
<dbReference type="EMBL" id="FUXK01000040">
    <property type="protein sequence ID" value="SKA19703.1"/>
    <property type="molecule type" value="Genomic_DNA"/>
</dbReference>
<dbReference type="AlphaFoldDB" id="A0A1T4RUS0"/>
<feature type="domain" description="Type 9 secretion system plug protein N-terminal" evidence="2">
    <location>
        <begin position="38"/>
        <end position="162"/>
    </location>
</feature>
<dbReference type="STRING" id="28136.SAMN02745202_02442"/>
<dbReference type="Proteomes" id="UP000190065">
    <property type="component" value="Unassembled WGS sequence"/>
</dbReference>
<dbReference type="RefSeq" id="WP_036902435.1">
    <property type="nucleotide sequence ID" value="NZ_FUXK01000040.1"/>
</dbReference>
<accession>A0A1T4RUS0</accession>
<proteinExistence type="predicted"/>
<gene>
    <name evidence="3" type="ORF">SAMN02745202_02442</name>
</gene>
<feature type="signal peptide" evidence="1">
    <location>
        <begin position="1"/>
        <end position="19"/>
    </location>
</feature>
<evidence type="ECO:0000313" key="3">
    <source>
        <dbReference type="EMBL" id="SKA19703.1"/>
    </source>
</evidence>
<feature type="chain" id="PRO_5010520817" description="Type 9 secretion system plug protein N-terminal domain-containing protein" evidence="1">
    <location>
        <begin position="20"/>
        <end position="415"/>
    </location>
</feature>
<dbReference type="Pfam" id="PF17116">
    <property type="entry name" value="T9SS_plug_1st"/>
    <property type="match status" value="1"/>
</dbReference>
<protein>
    <recommendedName>
        <fullName evidence="2">Type 9 secretion system plug protein N-terminal domain-containing protein</fullName>
    </recommendedName>
</protein>
<organism evidence="3 4">
    <name type="scientific">Segatella oulorum</name>
    <dbReference type="NCBI Taxonomy" id="28136"/>
    <lineage>
        <taxon>Bacteria</taxon>
        <taxon>Pseudomonadati</taxon>
        <taxon>Bacteroidota</taxon>
        <taxon>Bacteroidia</taxon>
        <taxon>Bacteroidales</taxon>
        <taxon>Prevotellaceae</taxon>
        <taxon>Segatella</taxon>
    </lineage>
</organism>
<reference evidence="3 4" key="1">
    <citation type="submission" date="2017-02" db="EMBL/GenBank/DDBJ databases">
        <authorList>
            <person name="Peterson S.W."/>
        </authorList>
    </citation>
    <scope>NUCLEOTIDE SEQUENCE [LARGE SCALE GENOMIC DNA]</scope>
    <source>
        <strain evidence="3 4">ATCC 43324</strain>
    </source>
</reference>
<evidence type="ECO:0000313" key="4">
    <source>
        <dbReference type="Proteomes" id="UP000190065"/>
    </source>
</evidence>
<sequence>MLHLKQSLKYGLCALLAFANGLAARAQYQTPLSHDLATLQVLRNGDWRQRLPLISLTGGDEIQISFDDFSAAYRRFTYDVVHCEADWTPSTQLFATDYAEGFAEGLTIDDVQPSRQTQVAYTHYAFALPNDQCRLTKSGNYEVRIYDERHELMARACFMVTEATMKARLTCTTNTDVDVNATHQQIAWAVDFQGVNVTQPDREIKTVVLQNGRWDDARINVSPQMQTPNGLAWQHCRALIFDAGNVYRKFECLAVDHPTMGIAEITWDGRRYHARLHTDEPRPNYVYNESAQGLFCVRNSDNRDNAIQSDYVMVHFSLQTPLTSRPIYLNGHFTGDRFSPTCQLHYNETAGLYEACLLLKQGYYSYQYLTPGSDGRMVPVASEGNFYQTKNFYHALVYYRGLGERTDRLVAVAMP</sequence>
<dbReference type="InterPro" id="IPR031345">
    <property type="entry name" value="T9SS_Plug_N"/>
</dbReference>